<sequence>MQQIGYQKDSNAWIFQTWASFILSVGMTTMGTIYLPVDLWTKGFMGMGLGFSVASTFTLAKTQRDLHESTKLTSKIEEAKVEQILSQHGRA</sequence>
<keyword evidence="1" id="KW-0472">Membrane</keyword>
<dbReference type="PANTHER" id="PTHR37290:SF1">
    <property type="entry name" value="INNER MEMBRANE PROTEIN YIAA"/>
    <property type="match status" value="1"/>
</dbReference>
<name>A0A2T1G188_9CYAN</name>
<feature type="transmembrane region" description="Helical" evidence="1">
    <location>
        <begin position="12"/>
        <end position="37"/>
    </location>
</feature>
<keyword evidence="1" id="KW-0812">Transmembrane</keyword>
<dbReference type="GO" id="GO:0005886">
    <property type="term" value="C:plasma membrane"/>
    <property type="evidence" value="ECO:0007669"/>
    <property type="project" value="TreeGrafter"/>
</dbReference>
<dbReference type="GO" id="GO:0006974">
    <property type="term" value="P:DNA damage response"/>
    <property type="evidence" value="ECO:0007669"/>
    <property type="project" value="TreeGrafter"/>
</dbReference>
<accession>A0A2T1G188</accession>
<dbReference type="OrthoDB" id="163792at2"/>
<dbReference type="EMBL" id="PVWO01000374">
    <property type="protein sequence ID" value="PSB51008.1"/>
    <property type="molecule type" value="Genomic_DNA"/>
</dbReference>
<dbReference type="RefSeq" id="WP_106309936.1">
    <property type="nucleotide sequence ID" value="NZ_PVWO01000374.1"/>
</dbReference>
<organism evidence="3 4">
    <name type="scientific">Chamaesiphon polymorphus CCALA 037</name>
    <dbReference type="NCBI Taxonomy" id="2107692"/>
    <lineage>
        <taxon>Bacteria</taxon>
        <taxon>Bacillati</taxon>
        <taxon>Cyanobacteriota</taxon>
        <taxon>Cyanophyceae</taxon>
        <taxon>Gomontiellales</taxon>
        <taxon>Chamaesiphonaceae</taxon>
        <taxon>Chamaesiphon</taxon>
    </lineage>
</organism>
<reference evidence="3 4" key="1">
    <citation type="submission" date="2018-03" db="EMBL/GenBank/DDBJ databases">
        <title>The ancient ancestry and fast evolution of plastids.</title>
        <authorList>
            <person name="Moore K.R."/>
            <person name="Magnabosco C."/>
            <person name="Momper L."/>
            <person name="Gold D.A."/>
            <person name="Bosak T."/>
            <person name="Fournier G.P."/>
        </authorList>
    </citation>
    <scope>NUCLEOTIDE SEQUENCE [LARGE SCALE GENOMIC DNA]</scope>
    <source>
        <strain evidence="3 4">CCALA 037</strain>
    </source>
</reference>
<protein>
    <recommendedName>
        <fullName evidence="2">YiaAB two helix domain-containing protein</fullName>
    </recommendedName>
</protein>
<comment type="caution">
    <text evidence="3">The sequence shown here is derived from an EMBL/GenBank/DDBJ whole genome shotgun (WGS) entry which is preliminary data.</text>
</comment>
<gene>
    <name evidence="3" type="ORF">C7B77_22070</name>
</gene>
<evidence type="ECO:0000313" key="3">
    <source>
        <dbReference type="EMBL" id="PSB51008.1"/>
    </source>
</evidence>
<dbReference type="PANTHER" id="PTHR37290">
    <property type="entry name" value="INNER MEMBRANE PROTEIN YIAA-RELATED"/>
    <property type="match status" value="1"/>
</dbReference>
<proteinExistence type="predicted"/>
<dbReference type="Pfam" id="PF05360">
    <property type="entry name" value="YiaAB"/>
    <property type="match status" value="1"/>
</dbReference>
<feature type="domain" description="YiaAB two helix" evidence="2">
    <location>
        <begin position="13"/>
        <end position="65"/>
    </location>
</feature>
<keyword evidence="1" id="KW-1133">Transmembrane helix</keyword>
<evidence type="ECO:0000313" key="4">
    <source>
        <dbReference type="Proteomes" id="UP000238937"/>
    </source>
</evidence>
<dbReference type="InterPro" id="IPR038972">
    <property type="entry name" value="YiaA-like"/>
</dbReference>
<dbReference type="AlphaFoldDB" id="A0A2T1G188"/>
<dbReference type="Proteomes" id="UP000238937">
    <property type="component" value="Unassembled WGS sequence"/>
</dbReference>
<evidence type="ECO:0000259" key="2">
    <source>
        <dbReference type="Pfam" id="PF05360"/>
    </source>
</evidence>
<dbReference type="InterPro" id="IPR008024">
    <property type="entry name" value="YiaAB"/>
</dbReference>
<evidence type="ECO:0000256" key="1">
    <source>
        <dbReference type="SAM" id="Phobius"/>
    </source>
</evidence>
<keyword evidence="4" id="KW-1185">Reference proteome</keyword>